<comment type="caution">
    <text evidence="3">The sequence shown here is derived from an EMBL/GenBank/DDBJ whole genome shotgun (WGS) entry which is preliminary data.</text>
</comment>
<evidence type="ECO:0000313" key="4">
    <source>
        <dbReference type="Proteomes" id="UP000811246"/>
    </source>
</evidence>
<accession>A0A922FZJ2</accession>
<dbReference type="Proteomes" id="UP000811246">
    <property type="component" value="Chromosome 1"/>
</dbReference>
<feature type="compositionally biased region" description="Polar residues" evidence="1">
    <location>
        <begin position="39"/>
        <end position="52"/>
    </location>
</feature>
<evidence type="ECO:0000256" key="1">
    <source>
        <dbReference type="SAM" id="MobiDB-lite"/>
    </source>
</evidence>
<evidence type="ECO:0000256" key="2">
    <source>
        <dbReference type="SAM" id="Phobius"/>
    </source>
</evidence>
<protein>
    <submittedName>
        <fullName evidence="3">Uncharacterized protein</fullName>
    </submittedName>
</protein>
<keyword evidence="2" id="KW-0812">Transmembrane</keyword>
<keyword evidence="2" id="KW-0472">Membrane</keyword>
<reference evidence="3" key="1">
    <citation type="submission" date="2021-01" db="EMBL/GenBank/DDBJ databases">
        <authorList>
            <person name="Lovell J.T."/>
            <person name="Bentley N."/>
            <person name="Bhattarai G."/>
            <person name="Jenkins J.W."/>
            <person name="Sreedasyam A."/>
            <person name="Alarcon Y."/>
            <person name="Bock C."/>
            <person name="Boston L."/>
            <person name="Carlson J."/>
            <person name="Cervantes K."/>
            <person name="Clermont K."/>
            <person name="Krom N."/>
            <person name="Kubenka K."/>
            <person name="Mamidi S."/>
            <person name="Mattison C."/>
            <person name="Monteros M."/>
            <person name="Pisani C."/>
            <person name="Plott C."/>
            <person name="Rajasekar S."/>
            <person name="Rhein H.S."/>
            <person name="Rohla C."/>
            <person name="Song M."/>
            <person name="Hilaire R.S."/>
            <person name="Shu S."/>
            <person name="Wells L."/>
            <person name="Wang X."/>
            <person name="Webber J."/>
            <person name="Heerema R.J."/>
            <person name="Klein P."/>
            <person name="Conner P."/>
            <person name="Grauke L."/>
            <person name="Grimwood J."/>
            <person name="Schmutz J."/>
            <person name="Randall J.J."/>
        </authorList>
    </citation>
    <scope>NUCLEOTIDE SEQUENCE</scope>
    <source>
        <tissue evidence="3">Leaf</tissue>
    </source>
</reference>
<feature type="transmembrane region" description="Helical" evidence="2">
    <location>
        <begin position="75"/>
        <end position="95"/>
    </location>
</feature>
<dbReference type="EMBL" id="CM031825">
    <property type="protein sequence ID" value="KAG6729730.1"/>
    <property type="molecule type" value="Genomic_DNA"/>
</dbReference>
<organism evidence="3 4">
    <name type="scientific">Carya illinoinensis</name>
    <name type="common">Pecan</name>
    <dbReference type="NCBI Taxonomy" id="32201"/>
    <lineage>
        <taxon>Eukaryota</taxon>
        <taxon>Viridiplantae</taxon>
        <taxon>Streptophyta</taxon>
        <taxon>Embryophyta</taxon>
        <taxon>Tracheophyta</taxon>
        <taxon>Spermatophyta</taxon>
        <taxon>Magnoliopsida</taxon>
        <taxon>eudicotyledons</taxon>
        <taxon>Gunneridae</taxon>
        <taxon>Pentapetalae</taxon>
        <taxon>rosids</taxon>
        <taxon>fabids</taxon>
        <taxon>Fagales</taxon>
        <taxon>Juglandaceae</taxon>
        <taxon>Carya</taxon>
    </lineage>
</organism>
<sequence>MGAVPSTPDLSPCIPASAPQIWSSVRQQQPSQTSPTTTADSPLQTLSTSSAPNLCPSEIDHSPSHWSWPPLPLTWTMHILFFYMVAVPCCPVVSINHCQRY</sequence>
<feature type="compositionally biased region" description="Low complexity" evidence="1">
    <location>
        <begin position="27"/>
        <end position="38"/>
    </location>
</feature>
<proteinExistence type="predicted"/>
<feature type="region of interest" description="Disordered" evidence="1">
    <location>
        <begin position="23"/>
        <end position="56"/>
    </location>
</feature>
<evidence type="ECO:0000313" key="3">
    <source>
        <dbReference type="EMBL" id="KAG6729730.1"/>
    </source>
</evidence>
<dbReference type="AlphaFoldDB" id="A0A922FZJ2"/>
<gene>
    <name evidence="3" type="ORF">I3842_01G045600</name>
</gene>
<keyword evidence="2" id="KW-1133">Transmembrane helix</keyword>
<name>A0A922FZJ2_CARIL</name>